<sequence>MADKFAQLADLLHQARVDDQCFGPVGQVIGMLNGYYSSLEECQDLAKKAQAFLQRTAQSLRDAEKDHADSDKQIAETFETLAKELAG</sequence>
<comment type="caution">
    <text evidence="1">The sequence shown here is derived from an EMBL/GenBank/DDBJ whole genome shotgun (WGS) entry which is preliminary data.</text>
</comment>
<dbReference type="eggNOG" id="ENOG50308JF">
    <property type="taxonomic scope" value="Bacteria"/>
</dbReference>
<dbReference type="AlphaFoldDB" id="A0A073AZS1"/>
<evidence type="ECO:0008006" key="3">
    <source>
        <dbReference type="Google" id="ProtNLM"/>
    </source>
</evidence>
<organism evidence="1 2">
    <name type="scientific">Saccharopolyspora rectivirgula</name>
    <dbReference type="NCBI Taxonomy" id="28042"/>
    <lineage>
        <taxon>Bacteria</taxon>
        <taxon>Bacillati</taxon>
        <taxon>Actinomycetota</taxon>
        <taxon>Actinomycetes</taxon>
        <taxon>Pseudonocardiales</taxon>
        <taxon>Pseudonocardiaceae</taxon>
        <taxon>Saccharopolyspora</taxon>
    </lineage>
</organism>
<evidence type="ECO:0000313" key="1">
    <source>
        <dbReference type="EMBL" id="KEI44816.1"/>
    </source>
</evidence>
<gene>
    <name evidence="1" type="ORF">GU90_07930</name>
</gene>
<proteinExistence type="predicted"/>
<dbReference type="STRING" id="28042.GU90_07930"/>
<protein>
    <recommendedName>
        <fullName evidence="3">ESX-1 secretion-associated protein</fullName>
    </recommendedName>
</protein>
<keyword evidence="2" id="KW-1185">Reference proteome</keyword>
<reference evidence="1 2" key="1">
    <citation type="submission" date="2014-06" db="EMBL/GenBank/DDBJ databases">
        <title>Saccharopolyspora rectivirgula DSM-43113 Genome sequencing.</title>
        <authorList>
            <person name="Barrera C."/>
            <person name="Millon L."/>
            <person name="Rognon B."/>
            <person name="Zaugg C."/>
            <person name="Monod M."/>
        </authorList>
    </citation>
    <scope>NUCLEOTIDE SEQUENCE [LARGE SCALE GENOMIC DNA]</scope>
    <source>
        <strain evidence="1 2">DSM 43113</strain>
    </source>
</reference>
<accession>A0A073AZS1</accession>
<dbReference type="Proteomes" id="UP000031419">
    <property type="component" value="Unassembled WGS sequence"/>
</dbReference>
<evidence type="ECO:0000313" key="2">
    <source>
        <dbReference type="Proteomes" id="UP000031419"/>
    </source>
</evidence>
<dbReference type="EMBL" id="JNVU01000018">
    <property type="protein sequence ID" value="KEI44816.1"/>
    <property type="molecule type" value="Genomic_DNA"/>
</dbReference>
<name>A0A073AZS1_9PSEU</name>